<evidence type="ECO:0000259" key="1">
    <source>
        <dbReference type="PROSITE" id="PS51554"/>
    </source>
</evidence>
<feature type="non-terminal residue" evidence="2">
    <location>
        <position position="455"/>
    </location>
</feature>
<dbReference type="RefSeq" id="WP_003748577.1">
    <property type="nucleotide sequence ID" value="NZ_CM001051.1"/>
</dbReference>
<reference evidence="2" key="1">
    <citation type="journal article" date="2010" name="Microbiol. Resour. Announc.">
        <title>Comparative genomics of the bacterial genus Listeria: Genome evolution is characterized by limited gene acquisition and limited gene loss.</title>
        <authorList>
            <person name="den Bakker H.C."/>
            <person name="Cummings C.A."/>
            <person name="Ferreira V."/>
            <person name="Vatta P."/>
            <person name="Orsi R.H."/>
            <person name="Degoricija L."/>
            <person name="Barker M."/>
            <person name="Petrauskene O."/>
            <person name="Furtado M.R."/>
            <person name="Wiedmann M."/>
        </authorList>
    </citation>
    <scope>NUCLEOTIDE SEQUENCE [LARGE SCALE GENOMIC DNA]</scope>
    <source>
        <strain evidence="2">FSL N1-067</strain>
    </source>
</reference>
<dbReference type="Pfam" id="PF02901">
    <property type="entry name" value="PFL-like"/>
    <property type="match status" value="1"/>
</dbReference>
<keyword evidence="2" id="KW-0808">Transferase</keyword>
<accession>E3ZRX2</accession>
<sequence>MTKAWDGFKGTSWQENISVGDFVQNNYTPYDGDESFLEKSTPRTTKLNEKMNKLVEEMDAKGGVLDMDNSTVSNVASHKAGYVDQENEVIVGLQTDKPFKLAFMPNGGLRTAEQCLTDNGYTIDQELHDFYIKNRSTANDGIFRAYTDDIKRARHSHIVSGLPDAYSRGRIIGLYQKPALYGVDRLIAEKQNDLKKIAISSDENIRLREEIWLQIKALKDLIVLGNEYGLELGRPAENATEAVQWTYMGYLASIKQANGAASSFGRIPIFLDIYIQRDLEKGIITEFDAQELIEQLTLKLRMVRFARTDGYNELYASNPTFVTTSMAGMGADGRHRVTKTDYRFLHCLDNLGNSAEPNLTVLWDARLPESFKEYCMKMSVKHSSIQYENDKLMQEEGYGDMQCISCCVSPLNPEADKDKGETHNLQYFGARVNVLKCLLGAINGGKDDLHKNQVF</sequence>
<proteinExistence type="predicted"/>
<dbReference type="PANTHER" id="PTHR30191">
    <property type="entry name" value="FORMATE ACETYLTRANSFERASE"/>
    <property type="match status" value="1"/>
</dbReference>
<dbReference type="InterPro" id="IPR004184">
    <property type="entry name" value="PFL_dom"/>
</dbReference>
<dbReference type="PANTHER" id="PTHR30191:SF8">
    <property type="entry name" value="FORMATE ACETYLTRANSFERASE"/>
    <property type="match status" value="1"/>
</dbReference>
<dbReference type="SUPFAM" id="SSF51998">
    <property type="entry name" value="PFL-like glycyl radical enzymes"/>
    <property type="match status" value="1"/>
</dbReference>
<dbReference type="GO" id="GO:0008861">
    <property type="term" value="F:formate C-acetyltransferase activity"/>
    <property type="evidence" value="ECO:0007669"/>
    <property type="project" value="TreeGrafter"/>
</dbReference>
<dbReference type="PROSITE" id="PS51554">
    <property type="entry name" value="PFL"/>
    <property type="match status" value="1"/>
</dbReference>
<dbReference type="EMBL" id="ADXJ01000775">
    <property type="protein sequence ID" value="EFR99627.1"/>
    <property type="molecule type" value="Genomic_DNA"/>
</dbReference>
<organism evidence="2">
    <name type="scientific">Listeria seeligeri FSL N1-067</name>
    <dbReference type="NCBI Taxonomy" id="702453"/>
    <lineage>
        <taxon>Bacteria</taxon>
        <taxon>Bacillati</taxon>
        <taxon>Bacillota</taxon>
        <taxon>Bacilli</taxon>
        <taxon>Bacillales</taxon>
        <taxon>Listeriaceae</taxon>
        <taxon>Listeria</taxon>
    </lineage>
</organism>
<dbReference type="AlphaFoldDB" id="E3ZRX2"/>
<name>E3ZRX2_LISSE</name>
<dbReference type="InterPro" id="IPR050244">
    <property type="entry name" value="Auton_GlycylRad_Cofactor"/>
</dbReference>
<dbReference type="Proteomes" id="UP000004302">
    <property type="component" value="Chromosome"/>
</dbReference>
<comment type="caution">
    <text evidence="2">The sequence shown here is derived from an EMBL/GenBank/DDBJ whole genome shotgun (WGS) entry which is preliminary data.</text>
</comment>
<feature type="domain" description="PFL" evidence="1">
    <location>
        <begin position="1"/>
        <end position="455"/>
    </location>
</feature>
<dbReference type="HOGENOM" id="CLU_046360_0_0_9"/>
<evidence type="ECO:0000313" key="2">
    <source>
        <dbReference type="EMBL" id="EFR99627.1"/>
    </source>
</evidence>
<dbReference type="GO" id="GO:0005829">
    <property type="term" value="C:cytosol"/>
    <property type="evidence" value="ECO:0007669"/>
    <property type="project" value="TreeGrafter"/>
</dbReference>
<dbReference type="Gene3D" id="3.20.70.20">
    <property type="match status" value="1"/>
</dbReference>
<gene>
    <name evidence="2" type="ORF">NT03LS_2252</name>
</gene>
<protein>
    <submittedName>
        <fullName evidence="2">Formate acetyltransferase</fullName>
    </submittedName>
</protein>